<keyword evidence="2" id="KW-0378">Hydrolase</keyword>
<accession>A0A4Y9F3U1</accession>
<gene>
    <name evidence="2" type="ORF">E4U03_06160</name>
</gene>
<dbReference type="RefSeq" id="WP_135012489.1">
    <property type="nucleotide sequence ID" value="NZ_JADGLK010000017.1"/>
</dbReference>
<feature type="region of interest" description="Disordered" evidence="1">
    <location>
        <begin position="313"/>
        <end position="424"/>
    </location>
</feature>
<proteinExistence type="predicted"/>
<evidence type="ECO:0000313" key="3">
    <source>
        <dbReference type="Proteomes" id="UP000297951"/>
    </source>
</evidence>
<protein>
    <submittedName>
        <fullName evidence="2">Hydrolase</fullName>
    </submittedName>
</protein>
<sequence length="463" mass="49760">MTTTLQDLIDDSIFISTEYQARLAEISGGAEWTVDFSAPSFTLQSDASVSLTPYLLGTESENRGSWIWSWQELGHFPDRVVSAAIQAREGGAKHSISELTTDELPLDSGLARKLTLASKALTGVYAHYPVTAGAGVRAWILLDGSQLELEAPTVNRMGQVMAQALQTGTAVNHLRAVDSYAKLRGAHIAWDTEATAVITASDGALRLWFDNGKISGIEAAEPQAGADELARLAQAARDLREQLAAERQGIEAVAAQEAATQIAAREEAARLAAEEAAREDEARAEAARAAEAEALAAEQAAIEAREADIAAAEERAAAEAAEAERREKERAEEAAREEEVEGTITTDRVYPNAEQPYDREPAEDARPGRVTTSAIADEDIVRDEPTQVEEPAAASNAAEQVIEEAETEQAPASYEQVEEPARPASEIRLAGQAPDLEAERAEAAIKPKPKEEKKGFFSRFFGL</sequence>
<evidence type="ECO:0000313" key="2">
    <source>
        <dbReference type="EMBL" id="TFU22459.1"/>
    </source>
</evidence>
<dbReference type="OrthoDB" id="7859927at2"/>
<dbReference type="AlphaFoldDB" id="A0A4Y9F3U1"/>
<reference evidence="2 3" key="1">
    <citation type="submission" date="2019-03" db="EMBL/GenBank/DDBJ databases">
        <title>Diversity of the mouse oral microbiome.</title>
        <authorList>
            <person name="Joseph S."/>
            <person name="Aduse-Opoku J."/>
            <person name="Curtis M."/>
            <person name="Wade W."/>
            <person name="Hashim A."/>
        </authorList>
    </citation>
    <scope>NUCLEOTIDE SEQUENCE [LARGE SCALE GENOMIC DNA]</scope>
    <source>
        <strain evidence="3">irhom_31</strain>
    </source>
</reference>
<evidence type="ECO:0000256" key="1">
    <source>
        <dbReference type="SAM" id="MobiDB-lite"/>
    </source>
</evidence>
<feature type="compositionally biased region" description="Basic and acidic residues" evidence="1">
    <location>
        <begin position="356"/>
        <end position="367"/>
    </location>
</feature>
<dbReference type="InterPro" id="IPR049249">
    <property type="entry name" value="DUF6882"/>
</dbReference>
<organism evidence="2 3">
    <name type="scientific">Rothia nasimurium</name>
    <dbReference type="NCBI Taxonomy" id="85336"/>
    <lineage>
        <taxon>Bacteria</taxon>
        <taxon>Bacillati</taxon>
        <taxon>Actinomycetota</taxon>
        <taxon>Actinomycetes</taxon>
        <taxon>Micrococcales</taxon>
        <taxon>Micrococcaceae</taxon>
        <taxon>Rothia</taxon>
    </lineage>
</organism>
<dbReference type="Proteomes" id="UP000297951">
    <property type="component" value="Unassembled WGS sequence"/>
</dbReference>
<comment type="caution">
    <text evidence="2">The sequence shown here is derived from an EMBL/GenBank/DDBJ whole genome shotgun (WGS) entry which is preliminary data.</text>
</comment>
<feature type="compositionally biased region" description="Basic and acidic residues" evidence="1">
    <location>
        <begin position="313"/>
        <end position="334"/>
    </location>
</feature>
<name>A0A4Y9F3U1_9MICC</name>
<dbReference type="Pfam" id="PF21813">
    <property type="entry name" value="DUF6882"/>
    <property type="match status" value="1"/>
</dbReference>
<dbReference type="EMBL" id="SPQC01000017">
    <property type="protein sequence ID" value="TFU22459.1"/>
    <property type="molecule type" value="Genomic_DNA"/>
</dbReference>
<dbReference type="STRING" id="85336.A7979_10020"/>
<dbReference type="GO" id="GO:0016787">
    <property type="term" value="F:hydrolase activity"/>
    <property type="evidence" value="ECO:0007669"/>
    <property type="project" value="UniProtKB-KW"/>
</dbReference>